<comment type="caution">
    <text evidence="1">The sequence shown here is derived from an EMBL/GenBank/DDBJ whole genome shotgun (WGS) entry which is preliminary data.</text>
</comment>
<gene>
    <name evidence="1" type="ORF">RIB2604_00600080</name>
</gene>
<dbReference type="Proteomes" id="UP000075230">
    <property type="component" value="Unassembled WGS sequence"/>
</dbReference>
<organism evidence="1 2">
    <name type="scientific">Aspergillus kawachii</name>
    <name type="common">White koji mold</name>
    <name type="synonym">Aspergillus awamori var. kawachi</name>
    <dbReference type="NCBI Taxonomy" id="1069201"/>
    <lineage>
        <taxon>Eukaryota</taxon>
        <taxon>Fungi</taxon>
        <taxon>Dikarya</taxon>
        <taxon>Ascomycota</taxon>
        <taxon>Pezizomycotina</taxon>
        <taxon>Eurotiomycetes</taxon>
        <taxon>Eurotiomycetidae</taxon>
        <taxon>Eurotiales</taxon>
        <taxon>Aspergillaceae</taxon>
        <taxon>Aspergillus</taxon>
        <taxon>Aspergillus subgen. Circumdati</taxon>
    </lineage>
</organism>
<name>A0A146F0X0_ASPKA</name>
<evidence type="ECO:0000313" key="2">
    <source>
        <dbReference type="Proteomes" id="UP000075230"/>
    </source>
</evidence>
<evidence type="ECO:0000313" key="1">
    <source>
        <dbReference type="EMBL" id="GAT19431.1"/>
    </source>
</evidence>
<protein>
    <submittedName>
        <fullName evidence="1">ER-Golgi SNARE complex subunit</fullName>
    </submittedName>
</protein>
<dbReference type="EMBL" id="BCWF01000006">
    <property type="protein sequence ID" value="GAT19431.1"/>
    <property type="molecule type" value="Genomic_DNA"/>
</dbReference>
<proteinExistence type="predicted"/>
<reference evidence="2" key="2">
    <citation type="submission" date="2016-02" db="EMBL/GenBank/DDBJ databases">
        <title>Genome sequencing of Aspergillus luchuensis NBRC 4314.</title>
        <authorList>
            <person name="Yamada O."/>
        </authorList>
    </citation>
    <scope>NUCLEOTIDE SEQUENCE [LARGE SCALE GENOMIC DNA]</scope>
    <source>
        <strain evidence="2">RIB 2604</strain>
    </source>
</reference>
<accession>A0A146F0X0</accession>
<reference evidence="1 2" key="1">
    <citation type="journal article" date="2016" name="DNA Res.">
        <title>Genome sequence of Aspergillus luchuensis NBRC 4314.</title>
        <authorList>
            <person name="Yamada O."/>
            <person name="Machida M."/>
            <person name="Hosoyama A."/>
            <person name="Goto M."/>
            <person name="Takahashi T."/>
            <person name="Futagami T."/>
            <person name="Yamagata Y."/>
            <person name="Takeuchi M."/>
            <person name="Kobayashi T."/>
            <person name="Koike H."/>
            <person name="Abe K."/>
            <person name="Asai K."/>
            <person name="Arita M."/>
            <person name="Fujita N."/>
            <person name="Fukuda K."/>
            <person name="Higa K."/>
            <person name="Horikawa H."/>
            <person name="Ishikawa T."/>
            <person name="Jinno K."/>
            <person name="Kato Y."/>
            <person name="Kirimura K."/>
            <person name="Mizutani O."/>
            <person name="Nakasone K."/>
            <person name="Sano M."/>
            <person name="Shiraishi Y."/>
            <person name="Tsukahara M."/>
            <person name="Gomi K."/>
        </authorList>
    </citation>
    <scope>NUCLEOTIDE SEQUENCE [LARGE SCALE GENOMIC DNA]</scope>
    <source>
        <strain evidence="1 2">RIB 2604</strain>
    </source>
</reference>
<sequence>MKLATKTKDERRLRPMKILIKPLHATDLSLRRPQAPHPVSQPPLLELPGSRQRLEVLFSSECQMGYFELDNGAFERLVDKPSATSKMINDRPVGSNVRRFHRDALEKAVQIASTPWN</sequence>
<dbReference type="AlphaFoldDB" id="A0A146F0X0"/>